<organism evidence="1 2">
    <name type="scientific">Simiduia aestuariiviva</name>
    <dbReference type="NCBI Taxonomy" id="1510459"/>
    <lineage>
        <taxon>Bacteria</taxon>
        <taxon>Pseudomonadati</taxon>
        <taxon>Pseudomonadota</taxon>
        <taxon>Gammaproteobacteria</taxon>
        <taxon>Cellvibrionales</taxon>
        <taxon>Cellvibrionaceae</taxon>
        <taxon>Simiduia</taxon>
    </lineage>
</organism>
<comment type="caution">
    <text evidence="1">The sequence shown here is derived from an EMBL/GenBank/DDBJ whole genome shotgun (WGS) entry which is preliminary data.</text>
</comment>
<dbReference type="AlphaFoldDB" id="A0A839UWU4"/>
<reference evidence="1 2" key="1">
    <citation type="submission" date="2020-08" db="EMBL/GenBank/DDBJ databases">
        <title>Genomic Encyclopedia of Type Strains, Phase III (KMG-III): the genomes of soil and plant-associated and newly described type strains.</title>
        <authorList>
            <person name="Whitman W."/>
        </authorList>
    </citation>
    <scope>NUCLEOTIDE SEQUENCE [LARGE SCALE GENOMIC DNA]</scope>
    <source>
        <strain evidence="1 2">CECT 8571</strain>
    </source>
</reference>
<proteinExistence type="predicted"/>
<dbReference type="Proteomes" id="UP000559987">
    <property type="component" value="Unassembled WGS sequence"/>
</dbReference>
<keyword evidence="2" id="KW-1185">Reference proteome</keyword>
<gene>
    <name evidence="1" type="ORF">FHS30_003141</name>
</gene>
<sequence>MIYGRKHGSGLAGLLAALIFVVMPAQAQDKVLLAEMWMAEVKPGMHADFEKKFKDHMREREKLEDPRAWRVYTPVLGEQLNQYMIRYCCFEWKDADSYEKWGMEKRPDKHWSKHVDKYAQRYGHNLERIDLKNTHWPKGVEANFVGVSQYFVKMGQWEAMKEDMATISTAAKENNWPYHWSWQFPVGGTPQMKLAIPFKNYADMAPPEQKFSEIMVKHLGSEEKVKAFWQRWSSHFETVEYNIYRYRKDLSMQEKSE</sequence>
<dbReference type="EMBL" id="JACHXZ010000004">
    <property type="protein sequence ID" value="MBB3169928.1"/>
    <property type="molecule type" value="Genomic_DNA"/>
</dbReference>
<name>A0A839UWU4_9GAMM</name>
<dbReference type="RefSeq" id="WP_183911409.1">
    <property type="nucleotide sequence ID" value="NZ_JACHXZ010000004.1"/>
</dbReference>
<evidence type="ECO:0000313" key="1">
    <source>
        <dbReference type="EMBL" id="MBB3169928.1"/>
    </source>
</evidence>
<evidence type="ECO:0000313" key="2">
    <source>
        <dbReference type="Proteomes" id="UP000559987"/>
    </source>
</evidence>
<protein>
    <submittedName>
        <fullName evidence="1">Uncharacterized protein</fullName>
    </submittedName>
</protein>
<accession>A0A839UWU4</accession>